<comment type="catalytic activity">
    <reaction evidence="3">
        <text>UTP + H2O = UMP + diphosphate + H(+)</text>
        <dbReference type="Rhea" id="RHEA:29395"/>
        <dbReference type="ChEBI" id="CHEBI:15377"/>
        <dbReference type="ChEBI" id="CHEBI:15378"/>
        <dbReference type="ChEBI" id="CHEBI:33019"/>
        <dbReference type="ChEBI" id="CHEBI:46398"/>
        <dbReference type="ChEBI" id="CHEBI:57865"/>
        <dbReference type="EC" id="3.6.1.9"/>
    </reaction>
</comment>
<dbReference type="AlphaFoldDB" id="A0A6C7E3G6"/>
<evidence type="ECO:0000256" key="1">
    <source>
        <dbReference type="ARBA" id="ARBA00001968"/>
    </source>
</evidence>
<dbReference type="GO" id="GO:0009117">
    <property type="term" value="P:nucleotide metabolic process"/>
    <property type="evidence" value="ECO:0007669"/>
    <property type="project" value="UniProtKB-KW"/>
</dbReference>
<accession>A0A6C7E3G6</accession>
<comment type="similarity">
    <text evidence="3">Belongs to the Maf family. YhdE subfamily.</text>
</comment>
<dbReference type="HAMAP" id="MF_00528">
    <property type="entry name" value="Maf"/>
    <property type="match status" value="1"/>
</dbReference>
<comment type="cofactor">
    <cofactor evidence="1 3">
        <name>a divalent metal cation</name>
        <dbReference type="ChEBI" id="CHEBI:60240"/>
    </cofactor>
</comment>
<evidence type="ECO:0000313" key="4">
    <source>
        <dbReference type="EMBL" id="BAN01213.1"/>
    </source>
</evidence>
<dbReference type="SUPFAM" id="SSF52972">
    <property type="entry name" value="ITPase-like"/>
    <property type="match status" value="1"/>
</dbReference>
<dbReference type="EC" id="3.6.1.9" evidence="3"/>
<proteinExistence type="inferred from homology"/>
<protein>
    <recommendedName>
        <fullName evidence="3">dTTP/UTP pyrophosphatase</fullName>
        <shortName evidence="3">dTTPase/UTPase</shortName>
        <ecNumber evidence="3">3.6.1.9</ecNumber>
    </recommendedName>
    <alternativeName>
        <fullName evidence="3">Nucleoside triphosphate pyrophosphatase</fullName>
    </alternativeName>
    <alternativeName>
        <fullName evidence="3">Nucleotide pyrophosphatase</fullName>
        <shortName evidence="3">Nucleotide PPase</shortName>
    </alternativeName>
</protein>
<organism evidence="4 5">
    <name type="scientific">Ilumatobacter coccineus (strain NBRC 103263 / KCTC 29153 / YM16-304)</name>
    <dbReference type="NCBI Taxonomy" id="1313172"/>
    <lineage>
        <taxon>Bacteria</taxon>
        <taxon>Bacillati</taxon>
        <taxon>Actinomycetota</taxon>
        <taxon>Acidimicrobiia</taxon>
        <taxon>Acidimicrobiales</taxon>
        <taxon>Ilumatobacteraceae</taxon>
        <taxon>Ilumatobacter</taxon>
    </lineage>
</organism>
<dbReference type="Proteomes" id="UP000011863">
    <property type="component" value="Chromosome"/>
</dbReference>
<dbReference type="InterPro" id="IPR029001">
    <property type="entry name" value="ITPase-like_fam"/>
</dbReference>
<dbReference type="GO" id="GO:0047429">
    <property type="term" value="F:nucleoside triphosphate diphosphatase activity"/>
    <property type="evidence" value="ECO:0007669"/>
    <property type="project" value="UniProtKB-EC"/>
</dbReference>
<dbReference type="PANTHER" id="PTHR43213:SF5">
    <property type="entry name" value="BIFUNCTIONAL DTTP_UTP PYROPHOSPHATASE_METHYLTRANSFERASE PROTEIN-RELATED"/>
    <property type="match status" value="1"/>
</dbReference>
<comment type="caution">
    <text evidence="3">Lacks conserved residue(s) required for the propagation of feature annotation.</text>
</comment>
<gene>
    <name evidence="4" type="ORF">YM304_08990</name>
</gene>
<keyword evidence="5" id="KW-1185">Reference proteome</keyword>
<dbReference type="PIRSF" id="PIRSF006305">
    <property type="entry name" value="Maf"/>
    <property type="match status" value="1"/>
</dbReference>
<dbReference type="Pfam" id="PF02545">
    <property type="entry name" value="Maf"/>
    <property type="match status" value="1"/>
</dbReference>
<keyword evidence="3" id="KW-0963">Cytoplasm</keyword>
<feature type="site" description="Important for substrate specificity" evidence="3">
    <location>
        <position position="160"/>
    </location>
</feature>
<comment type="subcellular location">
    <subcellularLocation>
        <location evidence="3">Cytoplasm</location>
    </subcellularLocation>
</comment>
<dbReference type="EMBL" id="AP012057">
    <property type="protein sequence ID" value="BAN01213.1"/>
    <property type="molecule type" value="Genomic_DNA"/>
</dbReference>
<name>A0A6C7E3G6_ILUCY</name>
<dbReference type="GO" id="GO:0005737">
    <property type="term" value="C:cytoplasm"/>
    <property type="evidence" value="ECO:0007669"/>
    <property type="project" value="UniProtKB-SubCell"/>
</dbReference>
<reference evidence="4 5" key="1">
    <citation type="journal article" date="2013" name="Int. J. Syst. Evol. Microbiol.">
        <title>Ilumatobacter nonamiense sp. nov. and Ilumatobacter coccineum sp. nov., isolated from seashore sand.</title>
        <authorList>
            <person name="Matsumoto A."/>
            <person name="Kasai H."/>
            <person name="Matsuo Y."/>
            <person name="Shizuri Y."/>
            <person name="Ichikawa N."/>
            <person name="Fujita N."/>
            <person name="Omura S."/>
            <person name="Takahashi Y."/>
        </authorList>
    </citation>
    <scope>NUCLEOTIDE SEQUENCE [LARGE SCALE GENOMIC DNA]</scope>
    <source>
        <strain evidence="5">NBRC 103263 / KCTC 29153 / YM16-304</strain>
    </source>
</reference>
<dbReference type="RefSeq" id="WP_015440460.1">
    <property type="nucleotide sequence ID" value="NC_020520.1"/>
</dbReference>
<dbReference type="CDD" id="cd00555">
    <property type="entry name" value="Maf"/>
    <property type="match status" value="1"/>
</dbReference>
<keyword evidence="3" id="KW-0546">Nucleotide metabolism</keyword>
<feature type="site" description="Important for substrate specificity" evidence="3">
    <location>
        <position position="74"/>
    </location>
</feature>
<evidence type="ECO:0000256" key="2">
    <source>
        <dbReference type="ARBA" id="ARBA00022801"/>
    </source>
</evidence>
<dbReference type="InterPro" id="IPR003697">
    <property type="entry name" value="Maf-like"/>
</dbReference>
<evidence type="ECO:0000256" key="3">
    <source>
        <dbReference type="HAMAP-Rule" id="MF_00528"/>
    </source>
</evidence>
<feature type="active site" description="Proton acceptor" evidence="3">
    <location>
        <position position="73"/>
    </location>
</feature>
<dbReference type="Gene3D" id="3.90.950.10">
    <property type="match status" value="1"/>
</dbReference>
<dbReference type="PANTHER" id="PTHR43213">
    <property type="entry name" value="BIFUNCTIONAL DTTP/UTP PYROPHOSPHATASE/METHYLTRANSFERASE PROTEIN-RELATED"/>
    <property type="match status" value="1"/>
</dbReference>
<sequence length="192" mass="20061">MIELPDGVELVLASASPRRRELLAGAGLDFAVVPADIDETPLPGECPADYVARLSAQKAQAVAQPGQIVIAADTTVEVDGAILEKPVDRADARRMLRLLSGRAHRCHTGVSVRSALAGEPTLATQVVTTEVVFVELTDVMIDWYLDTGEADDKAGAYGIQGAAGAFVERVEGSVTNVIGLPLAETLAMLANG</sequence>
<dbReference type="KEGG" id="aym:YM304_08990"/>
<comment type="catalytic activity">
    <reaction evidence="3">
        <text>dTTP + H2O = dTMP + diphosphate + H(+)</text>
        <dbReference type="Rhea" id="RHEA:28534"/>
        <dbReference type="ChEBI" id="CHEBI:15377"/>
        <dbReference type="ChEBI" id="CHEBI:15378"/>
        <dbReference type="ChEBI" id="CHEBI:33019"/>
        <dbReference type="ChEBI" id="CHEBI:37568"/>
        <dbReference type="ChEBI" id="CHEBI:63528"/>
        <dbReference type="EC" id="3.6.1.9"/>
    </reaction>
</comment>
<feature type="site" description="Important for substrate specificity" evidence="3">
    <location>
        <position position="18"/>
    </location>
</feature>
<dbReference type="OrthoDB" id="3527985at2"/>
<comment type="function">
    <text evidence="3">Nucleoside triphosphate pyrophosphatase that hydrolyzes dTTP and UTP. May have a dual role in cell division arrest and in preventing the incorporation of modified nucleotides into cellular nucleic acids.</text>
</comment>
<dbReference type="NCBIfam" id="TIGR00172">
    <property type="entry name" value="maf"/>
    <property type="match status" value="1"/>
</dbReference>
<keyword evidence="2 3" id="KW-0378">Hydrolase</keyword>
<evidence type="ECO:0000313" key="5">
    <source>
        <dbReference type="Proteomes" id="UP000011863"/>
    </source>
</evidence>